<keyword evidence="3" id="KW-1003">Cell membrane</keyword>
<dbReference type="PROSITE" id="PS00409">
    <property type="entry name" value="PROKAR_NTER_METHYL"/>
    <property type="match status" value="1"/>
</dbReference>
<dbReference type="Pfam" id="PF07963">
    <property type="entry name" value="N_methyl"/>
    <property type="match status" value="1"/>
</dbReference>
<evidence type="ECO:0000256" key="4">
    <source>
        <dbReference type="ARBA" id="ARBA00022481"/>
    </source>
</evidence>
<dbReference type="Gene3D" id="3.30.700.10">
    <property type="entry name" value="Glycoprotein, Type 4 Pilin"/>
    <property type="match status" value="1"/>
</dbReference>
<evidence type="ECO:0000256" key="3">
    <source>
        <dbReference type="ARBA" id="ARBA00022475"/>
    </source>
</evidence>
<evidence type="ECO:0000313" key="11">
    <source>
        <dbReference type="EMBL" id="KRN97370.1"/>
    </source>
</evidence>
<keyword evidence="6 10" id="KW-1133">Transmembrane helix</keyword>
<sequence>MKKRKKGGFTLVEMAIVLFIISLLILIVVPNVGKQRGRAVSINDRALQTELNSQVELYRDEHNLKDSSSITLSELKKDGYLNNAQIKQIQKEGLKIGKGND</sequence>
<keyword evidence="7 10" id="KW-0472">Membrane</keyword>
<keyword evidence="8" id="KW-0178">Competence</keyword>
<dbReference type="SUPFAM" id="SSF54523">
    <property type="entry name" value="Pili subunits"/>
    <property type="match status" value="1"/>
</dbReference>
<comment type="similarity">
    <text evidence="9">Belongs to the ComGC family.</text>
</comment>
<evidence type="ECO:0000256" key="9">
    <source>
        <dbReference type="ARBA" id="ARBA00043982"/>
    </source>
</evidence>
<protein>
    <recommendedName>
        <fullName evidence="13">Competence protein ComGC</fullName>
    </recommendedName>
</protein>
<dbReference type="RefSeq" id="WP_017868547.1">
    <property type="nucleotide sequence ID" value="NZ_BJYB01000009.1"/>
</dbReference>
<evidence type="ECO:0000313" key="12">
    <source>
        <dbReference type="Proteomes" id="UP000051886"/>
    </source>
</evidence>
<evidence type="ECO:0000256" key="5">
    <source>
        <dbReference type="ARBA" id="ARBA00022692"/>
    </source>
</evidence>
<evidence type="ECO:0000256" key="2">
    <source>
        <dbReference type="ARBA" id="ARBA00004241"/>
    </source>
</evidence>
<evidence type="ECO:0000256" key="6">
    <source>
        <dbReference type="ARBA" id="ARBA00022989"/>
    </source>
</evidence>
<dbReference type="STRING" id="449659.IV66_GL000504"/>
<dbReference type="InterPro" id="IPR016940">
    <property type="entry name" value="ComGC"/>
</dbReference>
<evidence type="ECO:0008006" key="13">
    <source>
        <dbReference type="Google" id="ProtNLM"/>
    </source>
</evidence>
<dbReference type="PIRSF" id="PIRSF029928">
    <property type="entry name" value="Late_competence_ComGC"/>
    <property type="match status" value="1"/>
</dbReference>
<dbReference type="InterPro" id="IPR045584">
    <property type="entry name" value="Pilin-like"/>
</dbReference>
<keyword evidence="12" id="KW-1185">Reference proteome</keyword>
<reference evidence="11 12" key="1">
    <citation type="journal article" date="2015" name="Genome Announc.">
        <title>Expanding the biotechnology potential of lactobacilli through comparative genomics of 213 strains and associated genera.</title>
        <authorList>
            <person name="Sun Z."/>
            <person name="Harris H.M."/>
            <person name="McCann A."/>
            <person name="Guo C."/>
            <person name="Argimon S."/>
            <person name="Zhang W."/>
            <person name="Yang X."/>
            <person name="Jeffery I.B."/>
            <person name="Cooney J.C."/>
            <person name="Kagawa T.F."/>
            <person name="Liu W."/>
            <person name="Song Y."/>
            <person name="Salvetti E."/>
            <person name="Wrobel A."/>
            <person name="Rasinkangas P."/>
            <person name="Parkhill J."/>
            <person name="Rea M.C."/>
            <person name="O'Sullivan O."/>
            <person name="Ritari J."/>
            <person name="Douillard F.P."/>
            <person name="Paul Ross R."/>
            <person name="Yang R."/>
            <person name="Briner A.E."/>
            <person name="Felis G.E."/>
            <person name="de Vos W.M."/>
            <person name="Barrangou R."/>
            <person name="Klaenhammer T.R."/>
            <person name="Caufield P.W."/>
            <person name="Cui Y."/>
            <person name="Zhang H."/>
            <person name="O'Toole P.W."/>
        </authorList>
    </citation>
    <scope>NUCLEOTIDE SEQUENCE [LARGE SCALE GENOMIC DNA]</scope>
    <source>
        <strain evidence="11 12">NBRC 103219</strain>
    </source>
</reference>
<comment type="subcellular location">
    <subcellularLocation>
        <location evidence="1">Cell membrane</location>
        <topology evidence="1">Single-pass membrane protein</topology>
    </subcellularLocation>
    <subcellularLocation>
        <location evidence="2">Cell surface</location>
    </subcellularLocation>
</comment>
<dbReference type="GO" id="GO:0030420">
    <property type="term" value="P:establishment of competence for transformation"/>
    <property type="evidence" value="ECO:0007669"/>
    <property type="project" value="UniProtKB-KW"/>
</dbReference>
<organism evidence="11 12">
    <name type="scientific">Ligilactobacillus pobuzihii</name>
    <dbReference type="NCBI Taxonomy" id="449659"/>
    <lineage>
        <taxon>Bacteria</taxon>
        <taxon>Bacillati</taxon>
        <taxon>Bacillota</taxon>
        <taxon>Bacilli</taxon>
        <taxon>Lactobacillales</taxon>
        <taxon>Lactobacillaceae</taxon>
        <taxon>Ligilactobacillus</taxon>
    </lineage>
</organism>
<dbReference type="OrthoDB" id="2232493at2"/>
<evidence type="ECO:0000256" key="8">
    <source>
        <dbReference type="ARBA" id="ARBA00023287"/>
    </source>
</evidence>
<keyword evidence="5 10" id="KW-0812">Transmembrane</keyword>
<proteinExistence type="inferred from homology"/>
<evidence type="ECO:0000256" key="7">
    <source>
        <dbReference type="ARBA" id="ARBA00023136"/>
    </source>
</evidence>
<accession>A0A0R2LE43</accession>
<dbReference type="NCBIfam" id="TIGR02532">
    <property type="entry name" value="IV_pilin_GFxxxE"/>
    <property type="match status" value="1"/>
</dbReference>
<dbReference type="PATRIC" id="fig|449659.4.peg.508"/>
<gene>
    <name evidence="11" type="ORF">IV66_GL000504</name>
</gene>
<dbReference type="AlphaFoldDB" id="A0A0R2LE43"/>
<feature type="transmembrane region" description="Helical" evidence="10">
    <location>
        <begin position="7"/>
        <end position="29"/>
    </location>
</feature>
<name>A0A0R2LE43_9LACO</name>
<dbReference type="Proteomes" id="UP000051886">
    <property type="component" value="Unassembled WGS sequence"/>
</dbReference>
<evidence type="ECO:0000256" key="1">
    <source>
        <dbReference type="ARBA" id="ARBA00004162"/>
    </source>
</evidence>
<dbReference type="InterPro" id="IPR012902">
    <property type="entry name" value="N_methyl_site"/>
</dbReference>
<comment type="caution">
    <text evidence="11">The sequence shown here is derived from an EMBL/GenBank/DDBJ whole genome shotgun (WGS) entry which is preliminary data.</text>
</comment>
<evidence type="ECO:0000256" key="10">
    <source>
        <dbReference type="SAM" id="Phobius"/>
    </source>
</evidence>
<dbReference type="EMBL" id="JQCN01000061">
    <property type="protein sequence ID" value="KRN97370.1"/>
    <property type="molecule type" value="Genomic_DNA"/>
</dbReference>
<dbReference type="GO" id="GO:0009986">
    <property type="term" value="C:cell surface"/>
    <property type="evidence" value="ECO:0007669"/>
    <property type="project" value="UniProtKB-SubCell"/>
</dbReference>
<dbReference type="GO" id="GO:0005886">
    <property type="term" value="C:plasma membrane"/>
    <property type="evidence" value="ECO:0007669"/>
    <property type="project" value="UniProtKB-SubCell"/>
</dbReference>
<keyword evidence="4" id="KW-0488">Methylation</keyword>